<comment type="caution">
    <text evidence="2">The sequence shown here is derived from an EMBL/GenBank/DDBJ whole genome shotgun (WGS) entry which is preliminary data.</text>
</comment>
<proteinExistence type="predicted"/>
<dbReference type="Pfam" id="PF14129">
    <property type="entry name" value="DUF4296"/>
    <property type="match status" value="1"/>
</dbReference>
<dbReference type="InterPro" id="IPR025381">
    <property type="entry name" value="DUF4296"/>
</dbReference>
<gene>
    <name evidence="2" type="ORF">GCM10011312_12720</name>
</gene>
<accession>A0A8J2VA90</accession>
<dbReference type="AlphaFoldDB" id="A0A8J2VA90"/>
<reference evidence="2" key="1">
    <citation type="journal article" date="2014" name="Int. J. Syst. Evol. Microbiol.">
        <title>Complete genome sequence of Corynebacterium casei LMG S-19264T (=DSM 44701T), isolated from a smear-ripened cheese.</title>
        <authorList>
            <consortium name="US DOE Joint Genome Institute (JGI-PGF)"/>
            <person name="Walter F."/>
            <person name="Albersmeier A."/>
            <person name="Kalinowski J."/>
            <person name="Ruckert C."/>
        </authorList>
    </citation>
    <scope>NUCLEOTIDE SEQUENCE</scope>
    <source>
        <strain evidence="2">CGMCC 1.12924</strain>
    </source>
</reference>
<evidence type="ECO:0000259" key="1">
    <source>
        <dbReference type="Pfam" id="PF14129"/>
    </source>
</evidence>
<name>A0A8J2VA90_9FLAO</name>
<keyword evidence="3" id="KW-1185">Reference proteome</keyword>
<dbReference type="Proteomes" id="UP000652231">
    <property type="component" value="Unassembled WGS sequence"/>
</dbReference>
<evidence type="ECO:0000313" key="3">
    <source>
        <dbReference type="Proteomes" id="UP000652231"/>
    </source>
</evidence>
<sequence length="149" mass="17145">MGFLFLVSCQTIEKKEKPQNLIPKDKMVEVLIDVHLFNAAKSVNRLPLQQTGMTPHQFIYEKHDIDSLTYEQSNAYYGADLDTYEAIHAKVKAQLEQRKTVVDTTIAQKKRAQDSLKFIQDSIKLQRLNIKSDDPPVIQSIQEINRDSI</sequence>
<dbReference type="EMBL" id="BMGK01000004">
    <property type="protein sequence ID" value="GGD90265.1"/>
    <property type="molecule type" value="Genomic_DNA"/>
</dbReference>
<organism evidence="2 3">
    <name type="scientific">Planktosalinus lacus</name>
    <dbReference type="NCBI Taxonomy" id="1526573"/>
    <lineage>
        <taxon>Bacteria</taxon>
        <taxon>Pseudomonadati</taxon>
        <taxon>Bacteroidota</taxon>
        <taxon>Flavobacteriia</taxon>
        <taxon>Flavobacteriales</taxon>
        <taxon>Flavobacteriaceae</taxon>
        <taxon>Planktosalinus</taxon>
    </lineage>
</organism>
<protein>
    <recommendedName>
        <fullName evidence="1">DUF4296 domain-containing protein</fullName>
    </recommendedName>
</protein>
<evidence type="ECO:0000313" key="2">
    <source>
        <dbReference type="EMBL" id="GGD90265.1"/>
    </source>
</evidence>
<reference evidence="2" key="2">
    <citation type="submission" date="2020-09" db="EMBL/GenBank/DDBJ databases">
        <authorList>
            <person name="Sun Q."/>
            <person name="Zhou Y."/>
        </authorList>
    </citation>
    <scope>NUCLEOTIDE SEQUENCE</scope>
    <source>
        <strain evidence="2">CGMCC 1.12924</strain>
    </source>
</reference>
<feature type="domain" description="DUF4296" evidence="1">
    <location>
        <begin position="18"/>
        <end position="99"/>
    </location>
</feature>